<evidence type="ECO:0000313" key="3">
    <source>
        <dbReference type="Proteomes" id="UP000799779"/>
    </source>
</evidence>
<protein>
    <submittedName>
        <fullName evidence="2">Uncharacterized protein</fullName>
    </submittedName>
</protein>
<dbReference type="Proteomes" id="UP000799779">
    <property type="component" value="Unassembled WGS sequence"/>
</dbReference>
<dbReference type="OrthoDB" id="5418867at2759"/>
<feature type="region of interest" description="Disordered" evidence="1">
    <location>
        <begin position="59"/>
        <end position="186"/>
    </location>
</feature>
<dbReference type="AlphaFoldDB" id="A0A6A5WUL0"/>
<reference evidence="2" key="1">
    <citation type="journal article" date="2020" name="Stud. Mycol.">
        <title>101 Dothideomycetes genomes: a test case for predicting lifestyles and emergence of pathogens.</title>
        <authorList>
            <person name="Haridas S."/>
            <person name="Albert R."/>
            <person name="Binder M."/>
            <person name="Bloem J."/>
            <person name="Labutti K."/>
            <person name="Salamov A."/>
            <person name="Andreopoulos B."/>
            <person name="Baker S."/>
            <person name="Barry K."/>
            <person name="Bills G."/>
            <person name="Bluhm B."/>
            <person name="Cannon C."/>
            <person name="Castanera R."/>
            <person name="Culley D."/>
            <person name="Daum C."/>
            <person name="Ezra D."/>
            <person name="Gonzalez J."/>
            <person name="Henrissat B."/>
            <person name="Kuo A."/>
            <person name="Liang C."/>
            <person name="Lipzen A."/>
            <person name="Lutzoni F."/>
            <person name="Magnuson J."/>
            <person name="Mondo S."/>
            <person name="Nolan M."/>
            <person name="Ohm R."/>
            <person name="Pangilinan J."/>
            <person name="Park H.-J."/>
            <person name="Ramirez L."/>
            <person name="Alfaro M."/>
            <person name="Sun H."/>
            <person name="Tritt A."/>
            <person name="Yoshinaga Y."/>
            <person name="Zwiers L.-H."/>
            <person name="Turgeon B."/>
            <person name="Goodwin S."/>
            <person name="Spatafora J."/>
            <person name="Crous P."/>
            <person name="Grigoriev I."/>
        </authorList>
    </citation>
    <scope>NUCLEOTIDE SEQUENCE</scope>
    <source>
        <strain evidence="2">CBS 123094</strain>
    </source>
</reference>
<dbReference type="EMBL" id="ML977563">
    <property type="protein sequence ID" value="KAF2005392.1"/>
    <property type="molecule type" value="Genomic_DNA"/>
</dbReference>
<evidence type="ECO:0000313" key="2">
    <source>
        <dbReference type="EMBL" id="KAF2005392.1"/>
    </source>
</evidence>
<gene>
    <name evidence="2" type="ORF">P154DRAFT_559929</name>
</gene>
<evidence type="ECO:0000256" key="1">
    <source>
        <dbReference type="SAM" id="MobiDB-lite"/>
    </source>
</evidence>
<sequence length="186" mass="19732">MVQWTQDKDMVILNAILQFNNIKISKELLEFCASAIGEGCTSKAVTHRIANIKARASAITGPTSASGPSTPVSTPRKRGLKAAATPTGKVNSATPTPTPKRGRTRKRAEVVEEAEELGGNAYGGSGGNDGDGPHDDEDEPAMKKIKVKEEDVDLEEKEEKAEAEAEAQFVGDLYGYGAEGGDEDEI</sequence>
<feature type="compositionally biased region" description="Polar residues" evidence="1">
    <location>
        <begin position="60"/>
        <end position="73"/>
    </location>
</feature>
<organism evidence="2 3">
    <name type="scientific">Amniculicola lignicola CBS 123094</name>
    <dbReference type="NCBI Taxonomy" id="1392246"/>
    <lineage>
        <taxon>Eukaryota</taxon>
        <taxon>Fungi</taxon>
        <taxon>Dikarya</taxon>
        <taxon>Ascomycota</taxon>
        <taxon>Pezizomycotina</taxon>
        <taxon>Dothideomycetes</taxon>
        <taxon>Pleosporomycetidae</taxon>
        <taxon>Pleosporales</taxon>
        <taxon>Amniculicolaceae</taxon>
        <taxon>Amniculicola</taxon>
    </lineage>
</organism>
<accession>A0A6A5WUL0</accession>
<keyword evidence="3" id="KW-1185">Reference proteome</keyword>
<feature type="compositionally biased region" description="Gly residues" evidence="1">
    <location>
        <begin position="120"/>
        <end position="130"/>
    </location>
</feature>
<name>A0A6A5WUL0_9PLEO</name>
<proteinExistence type="predicted"/>